<gene>
    <name evidence="2" type="ORF">F2P45_01225</name>
</gene>
<accession>A0ABX0NLH0</accession>
<comment type="caution">
    <text evidence="2">The sequence shown here is derived from an EMBL/GenBank/DDBJ whole genome shotgun (WGS) entry which is preliminary data.</text>
</comment>
<dbReference type="RefSeq" id="WP_166869953.1">
    <property type="nucleotide sequence ID" value="NZ_WHJH01000001.1"/>
</dbReference>
<evidence type="ECO:0000256" key="1">
    <source>
        <dbReference type="SAM" id="SignalP"/>
    </source>
</evidence>
<feature type="signal peptide" evidence="1">
    <location>
        <begin position="1"/>
        <end position="17"/>
    </location>
</feature>
<keyword evidence="1" id="KW-0732">Signal</keyword>
<name>A0ABX0NLH0_9BURK</name>
<reference evidence="2 3" key="1">
    <citation type="submission" date="2019-10" db="EMBL/GenBank/DDBJ databases">
        <title>Taxonomy of Antarctic Massilia spp.: description of Massilia rubra sp. nov., Massilia aquatica sp. nov., Massilia mucilaginosa sp. nov., Massilia frigida sp. nov. isolated from streams, lakes and regoliths.</title>
        <authorList>
            <person name="Holochova P."/>
            <person name="Sedlacek I."/>
            <person name="Kralova S."/>
            <person name="Maslanova I."/>
            <person name="Busse H.-J."/>
            <person name="Stankova E."/>
            <person name="Vrbovska V."/>
            <person name="Kovarovic V."/>
            <person name="Bartak M."/>
            <person name="Svec P."/>
            <person name="Pantucek R."/>
        </authorList>
    </citation>
    <scope>NUCLEOTIDE SEQUENCE [LARGE SCALE GENOMIC DNA]</scope>
    <source>
        <strain evidence="2 3">CCM 8733</strain>
    </source>
</reference>
<evidence type="ECO:0000313" key="3">
    <source>
        <dbReference type="Proteomes" id="UP000609726"/>
    </source>
</evidence>
<dbReference type="Proteomes" id="UP000609726">
    <property type="component" value="Unassembled WGS sequence"/>
</dbReference>
<protein>
    <submittedName>
        <fullName evidence="2">Uncharacterized protein</fullName>
    </submittedName>
</protein>
<feature type="chain" id="PRO_5046089355" evidence="1">
    <location>
        <begin position="18"/>
        <end position="184"/>
    </location>
</feature>
<dbReference type="EMBL" id="WHJH01000001">
    <property type="protein sequence ID" value="NHZ87659.1"/>
    <property type="molecule type" value="Genomic_DNA"/>
</dbReference>
<sequence length="184" mass="19923">MKYAALVLSLLCAHALAAAIPAPVPVAPPRTPGDMAFLHVPTAPAGTTISRVAAADEMAYFPLTKRFFETFATMPALADASGVPGKWAPHLDGGVHKDNPKLHMGYNWPTKRRQNESHEQQVYVDPAFNAIGVSPFSIKDSVLTISARRTPDELFDKAWGYPFISGLLSTQEAPPGRRAAQQLF</sequence>
<organism evidence="2 3">
    <name type="scientific">Massilia mucilaginosa</name>
    <dbReference type="NCBI Taxonomy" id="2609282"/>
    <lineage>
        <taxon>Bacteria</taxon>
        <taxon>Pseudomonadati</taxon>
        <taxon>Pseudomonadota</taxon>
        <taxon>Betaproteobacteria</taxon>
        <taxon>Burkholderiales</taxon>
        <taxon>Oxalobacteraceae</taxon>
        <taxon>Telluria group</taxon>
        <taxon>Massilia</taxon>
    </lineage>
</organism>
<keyword evidence="3" id="KW-1185">Reference proteome</keyword>
<proteinExistence type="predicted"/>
<evidence type="ECO:0000313" key="2">
    <source>
        <dbReference type="EMBL" id="NHZ87659.1"/>
    </source>
</evidence>